<feature type="domain" description="Thiamine phosphate synthase/TenI" evidence="12">
    <location>
        <begin position="11"/>
        <end position="192"/>
    </location>
</feature>
<feature type="binding site" evidence="9">
    <location>
        <begin position="192"/>
        <end position="193"/>
    </location>
    <ligand>
        <name>2-[(2R,5Z)-2-carboxy-4-methylthiazol-5(2H)-ylidene]ethyl phosphate</name>
        <dbReference type="ChEBI" id="CHEBI:62899"/>
    </ligand>
</feature>
<comment type="function">
    <text evidence="9">Condenses 4-methyl-5-(beta-hydroxyethyl)thiazole monophosphate (THZ-P) and 2-methyl-4-amino-5-hydroxymethyl pyrimidine pyrophosphate (HMP-PP) to form thiamine monophosphate (TMP).</text>
</comment>
<comment type="cofactor">
    <cofactor evidence="9">
        <name>Mg(2+)</name>
        <dbReference type="ChEBI" id="CHEBI:18420"/>
    </cofactor>
    <text evidence="9">Binds 1 Mg(2+) ion per subunit.</text>
</comment>
<feature type="binding site" evidence="9">
    <location>
        <begin position="40"/>
        <end position="44"/>
    </location>
    <ligand>
        <name>4-amino-2-methyl-5-(diphosphooxymethyl)pyrimidine</name>
        <dbReference type="ChEBI" id="CHEBI:57841"/>
    </ligand>
</feature>
<feature type="binding site" evidence="9">
    <location>
        <begin position="142"/>
        <end position="144"/>
    </location>
    <ligand>
        <name>2-[(2R,5Z)-2-carboxy-4-methylthiazol-5(2H)-ylidene]ethyl phosphate</name>
        <dbReference type="ChEBI" id="CHEBI:62899"/>
    </ligand>
</feature>
<keyword evidence="14" id="KW-1185">Reference proteome</keyword>
<evidence type="ECO:0000259" key="12">
    <source>
        <dbReference type="Pfam" id="PF02581"/>
    </source>
</evidence>
<comment type="catalytic activity">
    <reaction evidence="7 9 10">
        <text>2-(2-carboxy-4-methylthiazol-5-yl)ethyl phosphate + 4-amino-2-methyl-5-(diphosphooxymethyl)pyrimidine + 2 H(+) = thiamine phosphate + CO2 + diphosphate</text>
        <dbReference type="Rhea" id="RHEA:47848"/>
        <dbReference type="ChEBI" id="CHEBI:15378"/>
        <dbReference type="ChEBI" id="CHEBI:16526"/>
        <dbReference type="ChEBI" id="CHEBI:33019"/>
        <dbReference type="ChEBI" id="CHEBI:37575"/>
        <dbReference type="ChEBI" id="CHEBI:57841"/>
        <dbReference type="ChEBI" id="CHEBI:62890"/>
        <dbReference type="EC" id="2.5.1.3"/>
    </reaction>
</comment>
<comment type="pathway">
    <text evidence="1 9 11">Cofactor biosynthesis; thiamine diphosphate biosynthesis; thiamine phosphate from 4-amino-2-methyl-5-diphosphomethylpyrimidine and 4-methyl-5-(2-phosphoethyl)-thiazole: step 1/1.</text>
</comment>
<dbReference type="InterPro" id="IPR022998">
    <property type="entry name" value="ThiamineP_synth_TenI"/>
</dbReference>
<comment type="similarity">
    <text evidence="9 10">Belongs to the thiamine-phosphate synthase family.</text>
</comment>
<keyword evidence="3 9" id="KW-0479">Metal-binding</keyword>
<dbReference type="InterPro" id="IPR013785">
    <property type="entry name" value="Aldolase_TIM"/>
</dbReference>
<evidence type="ECO:0000256" key="6">
    <source>
        <dbReference type="ARBA" id="ARBA00047334"/>
    </source>
</evidence>
<dbReference type="GO" id="GO:0004789">
    <property type="term" value="F:thiamine-phosphate diphosphorylase activity"/>
    <property type="evidence" value="ECO:0007669"/>
    <property type="project" value="UniProtKB-EC"/>
</dbReference>
<evidence type="ECO:0000313" key="14">
    <source>
        <dbReference type="Proteomes" id="UP001597267"/>
    </source>
</evidence>
<dbReference type="InterPro" id="IPR036206">
    <property type="entry name" value="ThiamineP_synth_sf"/>
</dbReference>
<dbReference type="Proteomes" id="UP001597267">
    <property type="component" value="Unassembled WGS sequence"/>
</dbReference>
<feature type="binding site" evidence="9">
    <location>
        <position position="115"/>
    </location>
    <ligand>
        <name>4-amino-2-methyl-5-(diphosphooxymethyl)pyrimidine</name>
        <dbReference type="ChEBI" id="CHEBI:57841"/>
    </ligand>
</feature>
<dbReference type="PANTHER" id="PTHR20857:SF15">
    <property type="entry name" value="THIAMINE-PHOSPHATE SYNTHASE"/>
    <property type="match status" value="1"/>
</dbReference>
<dbReference type="HAMAP" id="MF_00097">
    <property type="entry name" value="TMP_synthase"/>
    <property type="match status" value="1"/>
</dbReference>
<feature type="binding site" evidence="9">
    <location>
        <position position="76"/>
    </location>
    <ligand>
        <name>4-amino-2-methyl-5-(diphosphooxymethyl)pyrimidine</name>
        <dbReference type="ChEBI" id="CHEBI:57841"/>
    </ligand>
</feature>
<comment type="catalytic activity">
    <reaction evidence="6 9 10">
        <text>4-methyl-5-(2-phosphooxyethyl)-thiazole + 4-amino-2-methyl-5-(diphosphooxymethyl)pyrimidine + H(+) = thiamine phosphate + diphosphate</text>
        <dbReference type="Rhea" id="RHEA:22328"/>
        <dbReference type="ChEBI" id="CHEBI:15378"/>
        <dbReference type="ChEBI" id="CHEBI:33019"/>
        <dbReference type="ChEBI" id="CHEBI:37575"/>
        <dbReference type="ChEBI" id="CHEBI:57841"/>
        <dbReference type="ChEBI" id="CHEBI:58296"/>
        <dbReference type="EC" id="2.5.1.3"/>
    </reaction>
</comment>
<feature type="binding site" evidence="9">
    <location>
        <position position="145"/>
    </location>
    <ligand>
        <name>4-amino-2-methyl-5-(diphosphooxymethyl)pyrimidine</name>
        <dbReference type="ChEBI" id="CHEBI:57841"/>
    </ligand>
</feature>
<gene>
    <name evidence="9 13" type="primary">thiE</name>
    <name evidence="13" type="ORF">ACFQ5M_00950</name>
</gene>
<feature type="binding site" evidence="9">
    <location>
        <position position="77"/>
    </location>
    <ligand>
        <name>Mg(2+)</name>
        <dbReference type="ChEBI" id="CHEBI:18420"/>
    </ligand>
</feature>
<proteinExistence type="inferred from homology"/>
<dbReference type="Gene3D" id="3.20.20.70">
    <property type="entry name" value="Aldolase class I"/>
    <property type="match status" value="1"/>
</dbReference>
<evidence type="ECO:0000256" key="3">
    <source>
        <dbReference type="ARBA" id="ARBA00022723"/>
    </source>
</evidence>
<comment type="catalytic activity">
    <reaction evidence="8 9 10">
        <text>2-[(2R,5Z)-2-carboxy-4-methylthiazol-5(2H)-ylidene]ethyl phosphate + 4-amino-2-methyl-5-(diphosphooxymethyl)pyrimidine + 2 H(+) = thiamine phosphate + CO2 + diphosphate</text>
        <dbReference type="Rhea" id="RHEA:47844"/>
        <dbReference type="ChEBI" id="CHEBI:15378"/>
        <dbReference type="ChEBI" id="CHEBI:16526"/>
        <dbReference type="ChEBI" id="CHEBI:33019"/>
        <dbReference type="ChEBI" id="CHEBI:37575"/>
        <dbReference type="ChEBI" id="CHEBI:57841"/>
        <dbReference type="ChEBI" id="CHEBI:62899"/>
        <dbReference type="EC" id="2.5.1.3"/>
    </reaction>
</comment>
<evidence type="ECO:0000256" key="2">
    <source>
        <dbReference type="ARBA" id="ARBA00022679"/>
    </source>
</evidence>
<dbReference type="PANTHER" id="PTHR20857">
    <property type="entry name" value="THIAMINE-PHOSPHATE PYROPHOSPHORYLASE"/>
    <property type="match status" value="1"/>
</dbReference>
<keyword evidence="5 9" id="KW-0784">Thiamine biosynthesis</keyword>
<dbReference type="CDD" id="cd00564">
    <property type="entry name" value="TMP_TenI"/>
    <property type="match status" value="1"/>
</dbReference>
<evidence type="ECO:0000256" key="4">
    <source>
        <dbReference type="ARBA" id="ARBA00022842"/>
    </source>
</evidence>
<evidence type="ECO:0000256" key="9">
    <source>
        <dbReference type="HAMAP-Rule" id="MF_00097"/>
    </source>
</evidence>
<keyword evidence="2 9" id="KW-0808">Transferase</keyword>
<protein>
    <recommendedName>
        <fullName evidence="9">Thiamine-phosphate synthase</fullName>
        <shortName evidence="9">TP synthase</shortName>
        <shortName evidence="9">TPS</shortName>
        <ecNumber evidence="9">2.5.1.3</ecNumber>
    </recommendedName>
    <alternativeName>
        <fullName evidence="9">Thiamine-phosphate pyrophosphorylase</fullName>
        <shortName evidence="9">TMP pyrophosphorylase</shortName>
        <shortName evidence="9">TMP-PPase</shortName>
    </alternativeName>
</protein>
<accession>A0ABW4J5C6</accession>
<evidence type="ECO:0000256" key="11">
    <source>
        <dbReference type="RuleBase" id="RU004253"/>
    </source>
</evidence>
<reference evidence="14" key="1">
    <citation type="journal article" date="2019" name="Int. J. Syst. Evol. Microbiol.">
        <title>The Global Catalogue of Microorganisms (GCM) 10K type strain sequencing project: providing services to taxonomists for standard genome sequencing and annotation.</title>
        <authorList>
            <consortium name="The Broad Institute Genomics Platform"/>
            <consortium name="The Broad Institute Genome Sequencing Center for Infectious Disease"/>
            <person name="Wu L."/>
            <person name="Ma J."/>
        </authorList>
    </citation>
    <scope>NUCLEOTIDE SEQUENCE [LARGE SCALE GENOMIC DNA]</scope>
    <source>
        <strain evidence="14">CCM 8896</strain>
    </source>
</reference>
<comment type="caution">
    <text evidence="13">The sequence shown here is derived from an EMBL/GenBank/DDBJ whole genome shotgun (WGS) entry which is preliminary data.</text>
</comment>
<evidence type="ECO:0000256" key="10">
    <source>
        <dbReference type="RuleBase" id="RU003826"/>
    </source>
</evidence>
<dbReference type="EC" id="2.5.1.3" evidence="9"/>
<dbReference type="SUPFAM" id="SSF51391">
    <property type="entry name" value="Thiamin phosphate synthase"/>
    <property type="match status" value="1"/>
</dbReference>
<feature type="binding site" evidence="9">
    <location>
        <position position="172"/>
    </location>
    <ligand>
        <name>2-[(2R,5Z)-2-carboxy-4-methylthiazol-5(2H)-ylidene]ethyl phosphate</name>
        <dbReference type="ChEBI" id="CHEBI:62899"/>
    </ligand>
</feature>
<evidence type="ECO:0000256" key="8">
    <source>
        <dbReference type="ARBA" id="ARBA00047883"/>
    </source>
</evidence>
<feature type="binding site" evidence="9">
    <location>
        <position position="96"/>
    </location>
    <ligand>
        <name>Mg(2+)</name>
        <dbReference type="ChEBI" id="CHEBI:18420"/>
    </ligand>
</feature>
<dbReference type="InterPro" id="IPR034291">
    <property type="entry name" value="TMP_synthase"/>
</dbReference>
<evidence type="ECO:0000256" key="7">
    <source>
        <dbReference type="ARBA" id="ARBA00047851"/>
    </source>
</evidence>
<dbReference type="RefSeq" id="WP_125712458.1">
    <property type="nucleotide sequence ID" value="NZ_JBHTOP010000002.1"/>
</dbReference>
<keyword evidence="4 9" id="KW-0460">Magnesium</keyword>
<organism evidence="13 14">
    <name type="scientific">Agrilactobacillus yilanensis</name>
    <dbReference type="NCBI Taxonomy" id="2485997"/>
    <lineage>
        <taxon>Bacteria</taxon>
        <taxon>Bacillati</taxon>
        <taxon>Bacillota</taxon>
        <taxon>Bacilli</taxon>
        <taxon>Lactobacillales</taxon>
        <taxon>Lactobacillaceae</taxon>
        <taxon>Agrilactobacillus</taxon>
    </lineage>
</organism>
<evidence type="ECO:0000313" key="13">
    <source>
        <dbReference type="EMBL" id="MFD1670655.1"/>
    </source>
</evidence>
<name>A0ABW4J5C6_9LACO</name>
<dbReference type="NCBIfam" id="TIGR00693">
    <property type="entry name" value="thiE"/>
    <property type="match status" value="1"/>
</dbReference>
<evidence type="ECO:0000256" key="5">
    <source>
        <dbReference type="ARBA" id="ARBA00022977"/>
    </source>
</evidence>
<sequence length="216" mass="23232">MNFKTRDLQAYAIAGTQDLPDQQLLPFLKKALEAGITTFQLREKGPAAVNDRQTLVTLAKACRQLTAQYQVPFIIDDDVALALEVGADGVHVGQKDQPIETVLKQAHQRLIVGYSCETSGQVNHANQLTGIDYLGCGAVFPTVSKADAENIGLTQLRQLTTLSTYPVVAIGGITLENTAQVLKAGAAGISGITLFTQSPDLTQTLTQLLAHYQREV</sequence>
<dbReference type="EMBL" id="JBHTOP010000002">
    <property type="protein sequence ID" value="MFD1670655.1"/>
    <property type="molecule type" value="Genomic_DNA"/>
</dbReference>
<evidence type="ECO:0000256" key="1">
    <source>
        <dbReference type="ARBA" id="ARBA00005165"/>
    </source>
</evidence>
<dbReference type="Pfam" id="PF02581">
    <property type="entry name" value="TMP-TENI"/>
    <property type="match status" value="1"/>
</dbReference>